<dbReference type="InterPro" id="IPR050109">
    <property type="entry name" value="HTH-type_TetR-like_transc_reg"/>
</dbReference>
<evidence type="ECO:0000313" key="6">
    <source>
        <dbReference type="EMBL" id="TKS98796.1"/>
    </source>
</evidence>
<keyword evidence="7" id="KW-1185">Reference proteome</keyword>
<evidence type="ECO:0000313" key="7">
    <source>
        <dbReference type="Proteomes" id="UP000305929"/>
    </source>
</evidence>
<evidence type="ECO:0000256" key="3">
    <source>
        <dbReference type="ARBA" id="ARBA00023163"/>
    </source>
</evidence>
<dbReference type="RefSeq" id="WP_137304704.1">
    <property type="nucleotide sequence ID" value="NZ_SZNQ01000001.1"/>
</dbReference>
<dbReference type="SUPFAM" id="SSF48498">
    <property type="entry name" value="Tetracyclin repressor-like, C-terminal domain"/>
    <property type="match status" value="1"/>
</dbReference>
<dbReference type="InterPro" id="IPR036271">
    <property type="entry name" value="Tet_transcr_reg_TetR-rel_C_sf"/>
</dbReference>
<sequence>MAQQERAIRTRLAVVEAAARVFAEHGYVAAKVTDILRIAGVTKGALYFHFDSKEALARGVLEEQTSYRPPVQEVKLQEVVDLAMSVAHRLRHDPILRAGARLSADPVGRDHYGSAWSQWVGLLTEILQEAGRRGETLSHVVPREIAELVVGAFNGVQMYAQLETDLADVEYRVSLLLKNLLPSIASPSVLLRLDLAVDRGARLVAEQREERVPASV</sequence>
<dbReference type="SUPFAM" id="SSF46689">
    <property type="entry name" value="Homeodomain-like"/>
    <property type="match status" value="1"/>
</dbReference>
<dbReference type="AlphaFoldDB" id="A0A4U5WAS0"/>
<keyword evidence="1" id="KW-0805">Transcription regulation</keyword>
<proteinExistence type="predicted"/>
<dbReference type="Gene3D" id="1.10.357.10">
    <property type="entry name" value="Tetracycline Repressor, domain 2"/>
    <property type="match status" value="1"/>
</dbReference>
<dbReference type="PANTHER" id="PTHR30055:SF234">
    <property type="entry name" value="HTH-TYPE TRANSCRIPTIONAL REGULATOR BETI"/>
    <property type="match status" value="1"/>
</dbReference>
<dbReference type="PANTHER" id="PTHR30055">
    <property type="entry name" value="HTH-TYPE TRANSCRIPTIONAL REGULATOR RUTR"/>
    <property type="match status" value="1"/>
</dbReference>
<dbReference type="Proteomes" id="UP000305929">
    <property type="component" value="Unassembled WGS sequence"/>
</dbReference>
<dbReference type="OrthoDB" id="3237195at2"/>
<accession>A0A4U5WAS0</accession>
<evidence type="ECO:0000256" key="1">
    <source>
        <dbReference type="ARBA" id="ARBA00023015"/>
    </source>
</evidence>
<dbReference type="GO" id="GO:0000976">
    <property type="term" value="F:transcription cis-regulatory region binding"/>
    <property type="evidence" value="ECO:0007669"/>
    <property type="project" value="TreeGrafter"/>
</dbReference>
<feature type="DNA-binding region" description="H-T-H motif" evidence="4">
    <location>
        <begin position="31"/>
        <end position="50"/>
    </location>
</feature>
<reference evidence="6 7" key="1">
    <citation type="submission" date="2019-04" db="EMBL/GenBank/DDBJ databases">
        <title>Streptomyces lasaliensis sp. nov., an Actinomycete isolated from soil which produces the polyether antibiotic lasalocid.</title>
        <authorList>
            <person name="Erwin G."/>
            <person name="Haber C."/>
        </authorList>
    </citation>
    <scope>NUCLEOTIDE SEQUENCE [LARGE SCALE GENOMIC DNA]</scope>
    <source>
        <strain evidence="6 7">X-537</strain>
    </source>
</reference>
<evidence type="ECO:0000256" key="2">
    <source>
        <dbReference type="ARBA" id="ARBA00023125"/>
    </source>
</evidence>
<keyword evidence="3" id="KW-0804">Transcription</keyword>
<dbReference type="NCBIfam" id="NF041196">
    <property type="entry name" value="ScbR_bind_reg"/>
    <property type="match status" value="1"/>
</dbReference>
<dbReference type="EMBL" id="SZNQ01000001">
    <property type="protein sequence ID" value="TKS98796.1"/>
    <property type="molecule type" value="Genomic_DNA"/>
</dbReference>
<organism evidence="6 7">
    <name type="scientific">Streptomyces lasalocidi</name>
    <name type="common">Streptomyces lasaliensis</name>
    <dbReference type="NCBI Taxonomy" id="324833"/>
    <lineage>
        <taxon>Bacteria</taxon>
        <taxon>Bacillati</taxon>
        <taxon>Actinomycetota</taxon>
        <taxon>Actinomycetes</taxon>
        <taxon>Kitasatosporales</taxon>
        <taxon>Streptomycetaceae</taxon>
        <taxon>Streptomyces</taxon>
    </lineage>
</organism>
<gene>
    <name evidence="6" type="ORF">E4U91_00680</name>
</gene>
<keyword evidence="2 4" id="KW-0238">DNA-binding</keyword>
<evidence type="ECO:0000259" key="5">
    <source>
        <dbReference type="PROSITE" id="PS50977"/>
    </source>
</evidence>
<comment type="caution">
    <text evidence="6">The sequence shown here is derived from an EMBL/GenBank/DDBJ whole genome shotgun (WGS) entry which is preliminary data.</text>
</comment>
<dbReference type="InterPro" id="IPR001647">
    <property type="entry name" value="HTH_TetR"/>
</dbReference>
<evidence type="ECO:0000256" key="4">
    <source>
        <dbReference type="PROSITE-ProRule" id="PRU00335"/>
    </source>
</evidence>
<dbReference type="PRINTS" id="PR00455">
    <property type="entry name" value="HTHTETR"/>
</dbReference>
<dbReference type="InterPro" id="IPR009057">
    <property type="entry name" value="Homeodomain-like_sf"/>
</dbReference>
<dbReference type="Pfam" id="PF00440">
    <property type="entry name" value="TetR_N"/>
    <property type="match status" value="1"/>
</dbReference>
<feature type="domain" description="HTH tetR-type" evidence="5">
    <location>
        <begin position="8"/>
        <end position="68"/>
    </location>
</feature>
<dbReference type="InterPro" id="IPR047923">
    <property type="entry name" value="ArpA-like"/>
</dbReference>
<dbReference type="PROSITE" id="PS50977">
    <property type="entry name" value="HTH_TETR_2"/>
    <property type="match status" value="1"/>
</dbReference>
<dbReference type="GO" id="GO:0003700">
    <property type="term" value="F:DNA-binding transcription factor activity"/>
    <property type="evidence" value="ECO:0007669"/>
    <property type="project" value="TreeGrafter"/>
</dbReference>
<protein>
    <submittedName>
        <fullName evidence="6">TetR family transcriptional regulator</fullName>
    </submittedName>
</protein>
<name>A0A4U5WAS0_STRLS</name>